<protein>
    <recommendedName>
        <fullName evidence="3">DUF2336 domain-containing protein</fullName>
    </recommendedName>
</protein>
<evidence type="ECO:0000313" key="2">
    <source>
        <dbReference type="Proteomes" id="UP001165378"/>
    </source>
</evidence>
<evidence type="ECO:0000313" key="1">
    <source>
        <dbReference type="EMBL" id="MCF2533939.1"/>
    </source>
</evidence>
<gene>
    <name evidence="1" type="ORF">LZ495_42895</name>
</gene>
<organism evidence="1 2">
    <name type="scientific">Yinghuangia soli</name>
    <dbReference type="NCBI Taxonomy" id="2908204"/>
    <lineage>
        <taxon>Bacteria</taxon>
        <taxon>Bacillati</taxon>
        <taxon>Actinomycetota</taxon>
        <taxon>Actinomycetes</taxon>
        <taxon>Kitasatosporales</taxon>
        <taxon>Streptomycetaceae</taxon>
        <taxon>Yinghuangia</taxon>
    </lineage>
</organism>
<dbReference type="RefSeq" id="WP_235058733.1">
    <property type="nucleotide sequence ID" value="NZ_JAKFHA010000067.1"/>
</dbReference>
<evidence type="ECO:0008006" key="3">
    <source>
        <dbReference type="Google" id="ProtNLM"/>
    </source>
</evidence>
<reference evidence="1" key="1">
    <citation type="submission" date="2022-01" db="EMBL/GenBank/DDBJ databases">
        <title>Genome-Based Taxonomic Classification of the Phylum Actinobacteria.</title>
        <authorList>
            <person name="Gao Y."/>
        </authorList>
    </citation>
    <scope>NUCLEOTIDE SEQUENCE</scope>
    <source>
        <strain evidence="1">KLBMP 8922</strain>
    </source>
</reference>
<dbReference type="EMBL" id="JAKFHA010000067">
    <property type="protein sequence ID" value="MCF2533939.1"/>
    <property type="molecule type" value="Genomic_DNA"/>
</dbReference>
<sequence>MTTELPTPADLVLALAGPDLAAAVSARLADPNAGAGEADDSCANCGSPTCGRGTGYRPQHDLRSAAQIVADIWGASAEEEEGRQDAAAMTAAGMRRTEPVRVRPQVLRGTFASESEQRTASLTPAELALRSDLGPDELASLLALDDPEVDARLFGRSLLDDTERRRLLDGIRSDGTAGPVGTPIVDLLWRLDTLRFRRLLPLAIRSGDPAVAEVVVGRVELQTESGRLRPIVAVWARHGAEAARRILESSSYPAAHAKEIAQALADPDGLDVLRARIEVLADPASMIQAMRGVEADRQAGHVEQIAAEGGEFPWPELVRAHAEKPLPATLHGALAAVPGCPKEMLLLSLRAGSADDDGRAPWLDSALEQGVLSPRDLVEHMSPAASALEILEGPAGHDRRARWDAATARADLGVLFPAVLGEQADAWVVAVRMVGQFAGNICELLDTAVAMTHVPTA</sequence>
<dbReference type="Proteomes" id="UP001165378">
    <property type="component" value="Unassembled WGS sequence"/>
</dbReference>
<comment type="caution">
    <text evidence="1">The sequence shown here is derived from an EMBL/GenBank/DDBJ whole genome shotgun (WGS) entry which is preliminary data.</text>
</comment>
<name>A0AA41U9K1_9ACTN</name>
<proteinExistence type="predicted"/>
<keyword evidence="2" id="KW-1185">Reference proteome</keyword>
<dbReference type="AlphaFoldDB" id="A0AA41U9K1"/>
<accession>A0AA41U9K1</accession>